<dbReference type="STRING" id="133383.A0A1R0GTD4"/>
<dbReference type="Pfam" id="PF08564">
    <property type="entry name" value="CDC37_C"/>
    <property type="match status" value="1"/>
</dbReference>
<dbReference type="EMBL" id="LSSL01003729">
    <property type="protein sequence ID" value="OLY80141.1"/>
    <property type="molecule type" value="Genomic_DNA"/>
</dbReference>
<feature type="domain" description="Cdc37 C-terminal" evidence="7">
    <location>
        <begin position="388"/>
        <end position="461"/>
    </location>
</feature>
<evidence type="ECO:0000259" key="8">
    <source>
        <dbReference type="SMART" id="SM01070"/>
    </source>
</evidence>
<reference evidence="10 11" key="1">
    <citation type="journal article" date="2016" name="Mol. Biol. Evol.">
        <title>Genome-Wide Survey of Gut Fungi (Harpellales) Reveals the First Horizontally Transferred Ubiquitin Gene from a Mosquito Host.</title>
        <authorList>
            <person name="Wang Y."/>
            <person name="White M.M."/>
            <person name="Kvist S."/>
            <person name="Moncalvo J.M."/>
        </authorList>
    </citation>
    <scope>NUCLEOTIDE SEQUENCE [LARGE SCALE GENOMIC DNA]</scope>
    <source>
        <strain evidence="10 11">ALG-7-W6</strain>
    </source>
</reference>
<feature type="domain" description="Cdc37 Hsp90 binding" evidence="8">
    <location>
        <begin position="193"/>
        <end position="374"/>
    </location>
</feature>
<evidence type="ECO:0000256" key="5">
    <source>
        <dbReference type="ARBA" id="ARBA00031396"/>
    </source>
</evidence>
<dbReference type="SMART" id="SM01070">
    <property type="entry name" value="CDC37_M"/>
    <property type="match status" value="1"/>
</dbReference>
<comment type="similarity">
    <text evidence="2">Belongs to the CDC37 family.</text>
</comment>
<feature type="coiled-coil region" evidence="6">
    <location>
        <begin position="128"/>
        <end position="177"/>
    </location>
</feature>
<evidence type="ECO:0000256" key="3">
    <source>
        <dbReference type="ARBA" id="ARBA00022490"/>
    </source>
</evidence>
<dbReference type="PANTHER" id="PTHR12800">
    <property type="entry name" value="CDC37-RELATED"/>
    <property type="match status" value="1"/>
</dbReference>
<dbReference type="SMART" id="SM01069">
    <property type="entry name" value="CDC37_C"/>
    <property type="match status" value="1"/>
</dbReference>
<dbReference type="GO" id="GO:0006457">
    <property type="term" value="P:protein folding"/>
    <property type="evidence" value="ECO:0007669"/>
    <property type="project" value="TreeGrafter"/>
</dbReference>
<evidence type="ECO:0000256" key="6">
    <source>
        <dbReference type="SAM" id="Coils"/>
    </source>
</evidence>
<dbReference type="GO" id="GO:0031072">
    <property type="term" value="F:heat shock protein binding"/>
    <property type="evidence" value="ECO:0007669"/>
    <property type="project" value="TreeGrafter"/>
</dbReference>
<feature type="coiled-coil region" evidence="6">
    <location>
        <begin position="35"/>
        <end position="79"/>
    </location>
</feature>
<dbReference type="GO" id="GO:0051082">
    <property type="term" value="F:unfolded protein binding"/>
    <property type="evidence" value="ECO:0007669"/>
    <property type="project" value="TreeGrafter"/>
</dbReference>
<dbReference type="OrthoDB" id="440202at2759"/>
<dbReference type="GO" id="GO:0051087">
    <property type="term" value="F:protein-folding chaperone binding"/>
    <property type="evidence" value="ECO:0007669"/>
    <property type="project" value="TreeGrafter"/>
</dbReference>
<dbReference type="InterPro" id="IPR004918">
    <property type="entry name" value="Cdc37"/>
</dbReference>
<organism evidence="10 11">
    <name type="scientific">Smittium mucronatum</name>
    <dbReference type="NCBI Taxonomy" id="133383"/>
    <lineage>
        <taxon>Eukaryota</taxon>
        <taxon>Fungi</taxon>
        <taxon>Fungi incertae sedis</taxon>
        <taxon>Zoopagomycota</taxon>
        <taxon>Kickxellomycotina</taxon>
        <taxon>Harpellomycetes</taxon>
        <taxon>Harpellales</taxon>
        <taxon>Legeriomycetaceae</taxon>
        <taxon>Smittium</taxon>
    </lineage>
</organism>
<dbReference type="InterPro" id="IPR013874">
    <property type="entry name" value="Cdc37_Hsp90-bd"/>
</dbReference>
<evidence type="ECO:0000259" key="9">
    <source>
        <dbReference type="SMART" id="SM01071"/>
    </source>
</evidence>
<dbReference type="Pfam" id="PF03234">
    <property type="entry name" value="CDC37_N"/>
    <property type="match status" value="1"/>
</dbReference>
<dbReference type="InterPro" id="IPR013855">
    <property type="entry name" value="Cdc37_N_dom"/>
</dbReference>
<comment type="caution">
    <text evidence="10">The sequence shown here is derived from an EMBL/GenBank/DDBJ whole genome shotgun (WGS) entry which is preliminary data.</text>
</comment>
<dbReference type="SUPFAM" id="SSF101391">
    <property type="entry name" value="Hsp90 co-chaperone CDC37"/>
    <property type="match status" value="1"/>
</dbReference>
<evidence type="ECO:0000313" key="11">
    <source>
        <dbReference type="Proteomes" id="UP000187455"/>
    </source>
</evidence>
<dbReference type="InterPro" id="IPR013873">
    <property type="entry name" value="Cdc37_C"/>
</dbReference>
<evidence type="ECO:0000313" key="10">
    <source>
        <dbReference type="EMBL" id="OLY80141.1"/>
    </source>
</evidence>
<keyword evidence="11" id="KW-1185">Reference proteome</keyword>
<keyword evidence="6" id="KW-0175">Coiled coil</keyword>
<protein>
    <recommendedName>
        <fullName evidence="5">Hsp90 chaperone protein kinase-targeting subunit</fullName>
    </recommendedName>
</protein>
<evidence type="ECO:0000256" key="4">
    <source>
        <dbReference type="ARBA" id="ARBA00023186"/>
    </source>
</evidence>
<dbReference type="GO" id="GO:0019901">
    <property type="term" value="F:protein kinase binding"/>
    <property type="evidence" value="ECO:0007669"/>
    <property type="project" value="InterPro"/>
</dbReference>
<name>A0A1R0GTD4_9FUNG</name>
<comment type="subcellular location">
    <subcellularLocation>
        <location evidence="1">Cytoplasm</location>
    </subcellularLocation>
</comment>
<evidence type="ECO:0000256" key="1">
    <source>
        <dbReference type="ARBA" id="ARBA00004496"/>
    </source>
</evidence>
<dbReference type="Pfam" id="PF08565">
    <property type="entry name" value="CDC37_M"/>
    <property type="match status" value="1"/>
</dbReference>
<dbReference type="PANTHER" id="PTHR12800:SF4">
    <property type="entry name" value="HSP90 CO-CHAPERONE CDC37"/>
    <property type="match status" value="1"/>
</dbReference>
<sequence length="461" mass="53055">MPIDYSKWNNLELSDDSDVEVHPNIEKGTFIRLRQQKIRQDRENRKTQLDALEAEIPMNKKLIKRIEKLKSQIEEDSELDFAKRLGEWSQRMEEQKDFITQFQNSIKEGKEFRPLTLDEMVNGLIYRIQEEMVQLKKENKQNTDIKSEVLSIIDKHLTNLRNREPEALKKIDEIKKEMRLHLSIDEVTKEGFSKSIITKDSGGKKTVKTKTTTVEVLNPNSVPKKITKEDVSDIPQPDDKEISLEDEEVDELDMDSDSREFGLIQSLEKTRDFIVNNIAIINPKKSDQIMAHAFELQMEGKEELAKLHVRQSLIINYVRQMGMNGVNAFFSKVVIPNSPGNAMFFNDVNKQYSHIKERCKVLIKEQQDSSATESIQLQTDDPNNSIRIYVPDENNTEEADKVEIFKQLPVDFQNALKIGTLEAVNESLAKVTGTEAEDILEKCGLGGFLVIDEEIIVENDS</sequence>
<gene>
    <name evidence="10" type="ORF">AYI68_g5768</name>
</gene>
<dbReference type="AlphaFoldDB" id="A0A1R0GTD4"/>
<dbReference type="Proteomes" id="UP000187455">
    <property type="component" value="Unassembled WGS sequence"/>
</dbReference>
<feature type="domain" description="Cdc37 N-terminal" evidence="9">
    <location>
        <begin position="2"/>
        <end position="195"/>
    </location>
</feature>
<dbReference type="InterPro" id="IPR038189">
    <property type="entry name" value="Cdc37_Hsp90-bd_sf"/>
</dbReference>
<dbReference type="Gene3D" id="1.20.58.610">
    <property type="entry name" value="Cdc37, Hsp90 binding domain"/>
    <property type="match status" value="1"/>
</dbReference>
<keyword evidence="4" id="KW-0143">Chaperone</keyword>
<accession>A0A1R0GTD4</accession>
<evidence type="ECO:0000256" key="2">
    <source>
        <dbReference type="ARBA" id="ARBA00006222"/>
    </source>
</evidence>
<dbReference type="GO" id="GO:0005737">
    <property type="term" value="C:cytoplasm"/>
    <property type="evidence" value="ECO:0007669"/>
    <property type="project" value="UniProtKB-SubCell"/>
</dbReference>
<evidence type="ECO:0000259" key="7">
    <source>
        <dbReference type="SMART" id="SM01069"/>
    </source>
</evidence>
<keyword evidence="3" id="KW-0963">Cytoplasm</keyword>
<dbReference type="GO" id="GO:0050821">
    <property type="term" value="P:protein stabilization"/>
    <property type="evidence" value="ECO:0007669"/>
    <property type="project" value="TreeGrafter"/>
</dbReference>
<dbReference type="SMART" id="SM01071">
    <property type="entry name" value="CDC37_N"/>
    <property type="match status" value="1"/>
</dbReference>
<proteinExistence type="inferred from homology"/>